<evidence type="ECO:0000313" key="10">
    <source>
        <dbReference type="EMBL" id="CEM38853.1"/>
    </source>
</evidence>
<evidence type="ECO:0000256" key="6">
    <source>
        <dbReference type="ARBA" id="ARBA00023157"/>
    </source>
</evidence>
<dbReference type="PhylomeDB" id="A0A0G4H4Z5"/>
<keyword evidence="7" id="KW-0812">Transmembrane</keyword>
<dbReference type="PROSITE" id="PS00139">
    <property type="entry name" value="THIOL_PROTEASE_CYS"/>
    <property type="match status" value="1"/>
</dbReference>
<dbReference type="PANTHER" id="PTHR12411">
    <property type="entry name" value="CYSTEINE PROTEASE FAMILY C1-RELATED"/>
    <property type="match status" value="1"/>
</dbReference>
<dbReference type="InterPro" id="IPR013128">
    <property type="entry name" value="Peptidase_C1A"/>
</dbReference>
<dbReference type="Pfam" id="PF08246">
    <property type="entry name" value="Inhibitor_I29"/>
    <property type="match status" value="1"/>
</dbReference>
<dbReference type="InterPro" id="IPR039417">
    <property type="entry name" value="Peptidase_C1A_papain-like"/>
</dbReference>
<name>A0A0G4H4Z5_9ALVE</name>
<dbReference type="SMART" id="SM00848">
    <property type="entry name" value="Inhibitor_I29"/>
    <property type="match status" value="1"/>
</dbReference>
<keyword evidence="5" id="KW-0865">Zymogen</keyword>
<dbReference type="InterPro" id="IPR000668">
    <property type="entry name" value="Peptidase_C1A_C"/>
</dbReference>
<evidence type="ECO:0000256" key="5">
    <source>
        <dbReference type="ARBA" id="ARBA00023145"/>
    </source>
</evidence>
<feature type="domain" description="Cathepsin propeptide inhibitor" evidence="9">
    <location>
        <begin position="88"/>
        <end position="144"/>
    </location>
</feature>
<evidence type="ECO:0000259" key="9">
    <source>
        <dbReference type="SMART" id="SM00848"/>
    </source>
</evidence>
<evidence type="ECO:0000256" key="4">
    <source>
        <dbReference type="ARBA" id="ARBA00022807"/>
    </source>
</evidence>
<dbReference type="GO" id="GO:0006508">
    <property type="term" value="P:proteolysis"/>
    <property type="evidence" value="ECO:0007669"/>
    <property type="project" value="UniProtKB-KW"/>
</dbReference>
<keyword evidence="6" id="KW-1015">Disulfide bond</keyword>
<dbReference type="AlphaFoldDB" id="A0A0G4H4Z5"/>
<evidence type="ECO:0000256" key="3">
    <source>
        <dbReference type="ARBA" id="ARBA00022801"/>
    </source>
</evidence>
<keyword evidence="4" id="KW-0788">Thiol protease</keyword>
<dbReference type="SUPFAM" id="SSF54001">
    <property type="entry name" value="Cysteine proteinases"/>
    <property type="match status" value="1"/>
</dbReference>
<dbReference type="VEuPathDB" id="CryptoDB:Cvel_24698"/>
<evidence type="ECO:0000256" key="2">
    <source>
        <dbReference type="ARBA" id="ARBA00022670"/>
    </source>
</evidence>
<reference evidence="10" key="1">
    <citation type="submission" date="2014-11" db="EMBL/GenBank/DDBJ databases">
        <authorList>
            <person name="Otto D Thomas"/>
            <person name="Naeem Raeece"/>
        </authorList>
    </citation>
    <scope>NUCLEOTIDE SEQUENCE</scope>
</reference>
<dbReference type="GO" id="GO:0008234">
    <property type="term" value="F:cysteine-type peptidase activity"/>
    <property type="evidence" value="ECO:0007669"/>
    <property type="project" value="UniProtKB-KW"/>
</dbReference>
<dbReference type="PRINTS" id="PR00705">
    <property type="entry name" value="PAPAIN"/>
</dbReference>
<keyword evidence="7" id="KW-0472">Membrane</keyword>
<feature type="domain" description="Peptidase C1A papain C-terminal" evidence="8">
    <location>
        <begin position="174"/>
        <end position="394"/>
    </location>
</feature>
<gene>
    <name evidence="10" type="ORF">Cvel_24698</name>
</gene>
<dbReference type="Gene3D" id="3.90.70.10">
    <property type="entry name" value="Cysteine proteinases"/>
    <property type="match status" value="1"/>
</dbReference>
<dbReference type="InterPro" id="IPR025660">
    <property type="entry name" value="Pept_his_AS"/>
</dbReference>
<sequence length="395" mass="43297">MSSSSDHYVSFVSGEPVATTRRQRKINRTAVLLAVIPAVALCGVLGLFGYMYATRFHGAEVPLPAASLESSSVQLWSSTASPFVLNSFNAFKGKFNKVYADDAETEMRFKIFEKNLQWIEAHNAAHDHVKLEVNEFADMAPDEFDRRFTGFRPMPKTNGIHPTHNLSSYTRDSLPEAIDWTQKKCVNPVVDQSTCGSCWAFSAVGALEGVHCKNTGKLVKLSEQQLVDCSWGEGNQGCDGGLMDNAFRYAEKNGLCSETDYPYEAINGECRASECQSELSGVSGFYDVPRETEEALMAAVSQHGPVAIAIQANDMAFKFYKTGVLTEHCGARLNHGVLLVGYGTEGGLNYWLVKNSWGRSWGNNGYIKLVRNSSSSKVGPQGQCGILENASYPTE</sequence>
<dbReference type="Pfam" id="PF00112">
    <property type="entry name" value="Peptidase_C1"/>
    <property type="match status" value="1"/>
</dbReference>
<evidence type="ECO:0000256" key="7">
    <source>
        <dbReference type="SAM" id="Phobius"/>
    </source>
</evidence>
<dbReference type="PROSITE" id="PS00640">
    <property type="entry name" value="THIOL_PROTEASE_ASN"/>
    <property type="match status" value="1"/>
</dbReference>
<dbReference type="InterPro" id="IPR013201">
    <property type="entry name" value="Prot_inhib_I29"/>
</dbReference>
<dbReference type="InterPro" id="IPR000169">
    <property type="entry name" value="Pept_cys_AS"/>
</dbReference>
<dbReference type="SMART" id="SM00645">
    <property type="entry name" value="Pept_C1"/>
    <property type="match status" value="1"/>
</dbReference>
<accession>A0A0G4H4Z5</accession>
<dbReference type="InterPro" id="IPR025661">
    <property type="entry name" value="Pept_asp_AS"/>
</dbReference>
<keyword evidence="3" id="KW-0378">Hydrolase</keyword>
<organism evidence="10">
    <name type="scientific">Chromera velia CCMP2878</name>
    <dbReference type="NCBI Taxonomy" id="1169474"/>
    <lineage>
        <taxon>Eukaryota</taxon>
        <taxon>Sar</taxon>
        <taxon>Alveolata</taxon>
        <taxon>Colpodellida</taxon>
        <taxon>Chromeraceae</taxon>
        <taxon>Chromera</taxon>
    </lineage>
</organism>
<evidence type="ECO:0000256" key="1">
    <source>
        <dbReference type="ARBA" id="ARBA00008455"/>
    </source>
</evidence>
<dbReference type="FunFam" id="3.90.70.10:FF:000006">
    <property type="entry name" value="Cathepsin S"/>
    <property type="match status" value="1"/>
</dbReference>
<feature type="transmembrane region" description="Helical" evidence="7">
    <location>
        <begin position="30"/>
        <end position="53"/>
    </location>
</feature>
<evidence type="ECO:0000259" key="8">
    <source>
        <dbReference type="SMART" id="SM00645"/>
    </source>
</evidence>
<keyword evidence="2" id="KW-0645">Protease</keyword>
<dbReference type="PROSITE" id="PS00639">
    <property type="entry name" value="THIOL_PROTEASE_HIS"/>
    <property type="match status" value="1"/>
</dbReference>
<dbReference type="EMBL" id="CDMZ01001885">
    <property type="protein sequence ID" value="CEM38853.1"/>
    <property type="molecule type" value="Genomic_DNA"/>
</dbReference>
<evidence type="ECO:0008006" key="11">
    <source>
        <dbReference type="Google" id="ProtNLM"/>
    </source>
</evidence>
<comment type="similarity">
    <text evidence="1">Belongs to the peptidase C1 family.</text>
</comment>
<protein>
    <recommendedName>
        <fullName evidence="11">Peptidase C1A papain C-terminal domain-containing protein</fullName>
    </recommendedName>
</protein>
<dbReference type="CDD" id="cd02248">
    <property type="entry name" value="Peptidase_C1A"/>
    <property type="match status" value="1"/>
</dbReference>
<keyword evidence="7" id="KW-1133">Transmembrane helix</keyword>
<dbReference type="InterPro" id="IPR038765">
    <property type="entry name" value="Papain-like_cys_pep_sf"/>
</dbReference>
<proteinExistence type="inferred from homology"/>